<comment type="subcellular location">
    <subcellularLocation>
        <location evidence="8">Cytoplasm</location>
    </subcellularLocation>
</comment>
<comment type="subunit">
    <text evidence="8">Monomer.</text>
</comment>
<dbReference type="EMBL" id="JACRSS010000002">
    <property type="protein sequence ID" value="MBC8538367.1"/>
    <property type="molecule type" value="Genomic_DNA"/>
</dbReference>
<dbReference type="PROSITE" id="PS01195">
    <property type="entry name" value="PEPT_TRNA_HYDROL_1"/>
    <property type="match status" value="1"/>
</dbReference>
<comment type="caution">
    <text evidence="11">The sequence shown here is derived from an EMBL/GenBank/DDBJ whole genome shotgun (WGS) entry which is preliminary data.</text>
</comment>
<evidence type="ECO:0000256" key="4">
    <source>
        <dbReference type="ARBA" id="ARBA00022884"/>
    </source>
</evidence>
<evidence type="ECO:0000256" key="1">
    <source>
        <dbReference type="ARBA" id="ARBA00013260"/>
    </source>
</evidence>
<name>A0A926HSD8_9FIRM</name>
<keyword evidence="8" id="KW-0963">Cytoplasm</keyword>
<feature type="binding site" evidence="8">
    <location>
        <position position="64"/>
    </location>
    <ligand>
        <name>tRNA</name>
        <dbReference type="ChEBI" id="CHEBI:17843"/>
    </ligand>
</feature>
<dbReference type="GO" id="GO:0000049">
    <property type="term" value="F:tRNA binding"/>
    <property type="evidence" value="ECO:0007669"/>
    <property type="project" value="UniProtKB-UniRule"/>
</dbReference>
<dbReference type="Proteomes" id="UP000617951">
    <property type="component" value="Unassembled WGS sequence"/>
</dbReference>
<dbReference type="PROSITE" id="PS01196">
    <property type="entry name" value="PEPT_TRNA_HYDROL_2"/>
    <property type="match status" value="1"/>
</dbReference>
<protein>
    <recommendedName>
        <fullName evidence="7 8">Peptidyl-tRNA hydrolase</fullName>
        <shortName evidence="8">Pth</shortName>
        <ecNumber evidence="1 8">3.1.1.29</ecNumber>
    </recommendedName>
</protein>
<accession>A0A926HSD8</accession>
<dbReference type="GO" id="GO:0005737">
    <property type="term" value="C:cytoplasm"/>
    <property type="evidence" value="ECO:0007669"/>
    <property type="project" value="UniProtKB-SubCell"/>
</dbReference>
<feature type="site" description="Stabilizes the basic form of H active site to accept a proton" evidence="8">
    <location>
        <position position="91"/>
    </location>
</feature>
<dbReference type="PANTHER" id="PTHR17224:SF1">
    <property type="entry name" value="PEPTIDYL-TRNA HYDROLASE"/>
    <property type="match status" value="1"/>
</dbReference>
<comment type="similarity">
    <text evidence="5 8 10">Belongs to the PTH family.</text>
</comment>
<keyword evidence="2 8" id="KW-0820">tRNA-binding</keyword>
<dbReference type="CDD" id="cd00462">
    <property type="entry name" value="PTH"/>
    <property type="match status" value="1"/>
</dbReference>
<evidence type="ECO:0000256" key="9">
    <source>
        <dbReference type="RuleBase" id="RU000673"/>
    </source>
</evidence>
<dbReference type="AlphaFoldDB" id="A0A926HSD8"/>
<comment type="catalytic activity">
    <reaction evidence="6 8 9">
        <text>an N-acyl-L-alpha-aminoacyl-tRNA + H2O = an N-acyl-L-amino acid + a tRNA + H(+)</text>
        <dbReference type="Rhea" id="RHEA:54448"/>
        <dbReference type="Rhea" id="RHEA-COMP:10123"/>
        <dbReference type="Rhea" id="RHEA-COMP:13883"/>
        <dbReference type="ChEBI" id="CHEBI:15377"/>
        <dbReference type="ChEBI" id="CHEBI:15378"/>
        <dbReference type="ChEBI" id="CHEBI:59874"/>
        <dbReference type="ChEBI" id="CHEBI:78442"/>
        <dbReference type="ChEBI" id="CHEBI:138191"/>
        <dbReference type="EC" id="3.1.1.29"/>
    </reaction>
</comment>
<dbReference type="InterPro" id="IPR036416">
    <property type="entry name" value="Pept_tRNA_hydro_sf"/>
</dbReference>
<feature type="binding site" evidence="8">
    <location>
        <position position="66"/>
    </location>
    <ligand>
        <name>tRNA</name>
        <dbReference type="ChEBI" id="CHEBI:17843"/>
    </ligand>
</feature>
<evidence type="ECO:0000256" key="8">
    <source>
        <dbReference type="HAMAP-Rule" id="MF_00083"/>
    </source>
</evidence>
<dbReference type="NCBIfam" id="TIGR00447">
    <property type="entry name" value="pth"/>
    <property type="match status" value="1"/>
</dbReference>
<evidence type="ECO:0000256" key="10">
    <source>
        <dbReference type="RuleBase" id="RU004320"/>
    </source>
</evidence>
<dbReference type="Pfam" id="PF01195">
    <property type="entry name" value="Pept_tRNA_hydro"/>
    <property type="match status" value="1"/>
</dbReference>
<dbReference type="SUPFAM" id="SSF53178">
    <property type="entry name" value="Peptidyl-tRNA hydrolase-like"/>
    <property type="match status" value="1"/>
</dbReference>
<evidence type="ECO:0000313" key="11">
    <source>
        <dbReference type="EMBL" id="MBC8538367.1"/>
    </source>
</evidence>
<evidence type="ECO:0000256" key="5">
    <source>
        <dbReference type="ARBA" id="ARBA00038063"/>
    </source>
</evidence>
<comment type="function">
    <text evidence="8">Hydrolyzes ribosome-free peptidyl-tRNAs (with 1 or more amino acids incorporated), which drop off the ribosome during protein synthesis, or as a result of ribosome stalling.</text>
</comment>
<evidence type="ECO:0000256" key="3">
    <source>
        <dbReference type="ARBA" id="ARBA00022801"/>
    </source>
</evidence>
<dbReference type="GO" id="GO:0004045">
    <property type="term" value="F:peptidyl-tRNA hydrolase activity"/>
    <property type="evidence" value="ECO:0007669"/>
    <property type="project" value="UniProtKB-UniRule"/>
</dbReference>
<evidence type="ECO:0000256" key="6">
    <source>
        <dbReference type="ARBA" id="ARBA00048707"/>
    </source>
</evidence>
<keyword evidence="12" id="KW-1185">Reference proteome</keyword>
<organism evidence="11 12">
    <name type="scientific">Guopingia tenuis</name>
    <dbReference type="NCBI Taxonomy" id="2763656"/>
    <lineage>
        <taxon>Bacteria</taxon>
        <taxon>Bacillati</taxon>
        <taxon>Bacillota</taxon>
        <taxon>Clostridia</taxon>
        <taxon>Christensenellales</taxon>
        <taxon>Christensenellaceae</taxon>
        <taxon>Guopingia</taxon>
    </lineage>
</organism>
<comment type="function">
    <text evidence="8">Catalyzes the release of premature peptidyl moieties from peptidyl-tRNA molecules trapped in stalled 50S ribosomal subunits, and thus maintains levels of free tRNAs and 50S ribosomes.</text>
</comment>
<proteinExistence type="inferred from homology"/>
<gene>
    <name evidence="8" type="primary">pth</name>
    <name evidence="11" type="ORF">H8693_05400</name>
</gene>
<dbReference type="InterPro" id="IPR018171">
    <property type="entry name" value="Pept_tRNA_hydro_CS"/>
</dbReference>
<feature type="active site" description="Proton acceptor" evidence="8">
    <location>
        <position position="19"/>
    </location>
</feature>
<dbReference type="HAMAP" id="MF_00083">
    <property type="entry name" value="Pept_tRNA_hydro_bact"/>
    <property type="match status" value="1"/>
</dbReference>
<dbReference type="GO" id="GO:0006515">
    <property type="term" value="P:protein quality control for misfolded or incompletely synthesized proteins"/>
    <property type="evidence" value="ECO:0007669"/>
    <property type="project" value="UniProtKB-UniRule"/>
</dbReference>
<dbReference type="InterPro" id="IPR001328">
    <property type="entry name" value="Pept_tRNA_hydro"/>
</dbReference>
<keyword evidence="4 8" id="KW-0694">RNA-binding</keyword>
<dbReference type="PANTHER" id="PTHR17224">
    <property type="entry name" value="PEPTIDYL-TRNA HYDROLASE"/>
    <property type="match status" value="1"/>
</dbReference>
<dbReference type="FunFam" id="3.40.50.1470:FF:000001">
    <property type="entry name" value="Peptidyl-tRNA hydrolase"/>
    <property type="match status" value="1"/>
</dbReference>
<evidence type="ECO:0000256" key="2">
    <source>
        <dbReference type="ARBA" id="ARBA00022555"/>
    </source>
</evidence>
<reference evidence="11" key="1">
    <citation type="submission" date="2020-08" db="EMBL/GenBank/DDBJ databases">
        <title>Genome public.</title>
        <authorList>
            <person name="Liu C."/>
            <person name="Sun Q."/>
        </authorList>
    </citation>
    <scope>NUCLEOTIDE SEQUENCE</scope>
    <source>
        <strain evidence="11">NSJ-63</strain>
    </source>
</reference>
<dbReference type="EC" id="3.1.1.29" evidence="1 8"/>
<dbReference type="RefSeq" id="WP_249280137.1">
    <property type="nucleotide sequence ID" value="NZ_JACRSS010000002.1"/>
</dbReference>
<dbReference type="GO" id="GO:0072344">
    <property type="term" value="P:rescue of stalled ribosome"/>
    <property type="evidence" value="ECO:0007669"/>
    <property type="project" value="UniProtKB-UniRule"/>
</dbReference>
<evidence type="ECO:0000256" key="7">
    <source>
        <dbReference type="ARBA" id="ARBA00050038"/>
    </source>
</evidence>
<feature type="site" description="Discriminates between blocked and unblocked aminoacyl-tRNA" evidence="8">
    <location>
        <position position="9"/>
    </location>
</feature>
<evidence type="ECO:0000313" key="12">
    <source>
        <dbReference type="Proteomes" id="UP000617951"/>
    </source>
</evidence>
<sequence length="189" mass="20478">MNLIVGLGNPGLKYRNTRHNAGFAAIDALAEKAGLRFNKKRFQGVVAEGKIGGKSVLLLKPHTYMNLSGEAVAEAMRFYKLSPQELLVIYDDIDLDLGRLRIKAGGSAGSHNGMRSIVARVGSEKFPRLRIGIGKPKPPMDLAAFVLQKLRAEQKKAFLANSERAAEAALEILKHGVEAAQQKYNGAAL</sequence>
<keyword evidence="3 8" id="KW-0378">Hydrolase</keyword>
<feature type="binding site" evidence="8">
    <location>
        <position position="112"/>
    </location>
    <ligand>
        <name>tRNA</name>
        <dbReference type="ChEBI" id="CHEBI:17843"/>
    </ligand>
</feature>
<feature type="binding site" evidence="8">
    <location>
        <position position="14"/>
    </location>
    <ligand>
        <name>tRNA</name>
        <dbReference type="ChEBI" id="CHEBI:17843"/>
    </ligand>
</feature>
<dbReference type="Gene3D" id="3.40.50.1470">
    <property type="entry name" value="Peptidyl-tRNA hydrolase"/>
    <property type="match status" value="1"/>
</dbReference>